<dbReference type="STRING" id="1408250.Q760_14515"/>
<dbReference type="RefSeq" id="WP_034629350.1">
    <property type="nucleotide sequence ID" value="NZ_AXNT01000056.1"/>
</dbReference>
<evidence type="ECO:0000313" key="2">
    <source>
        <dbReference type="Proteomes" id="UP000029833"/>
    </source>
</evidence>
<dbReference type="InterPro" id="IPR003749">
    <property type="entry name" value="ThiS/MoaD-like"/>
</dbReference>
<dbReference type="EMBL" id="AXNT01000056">
    <property type="protein sequence ID" value="KGM02264.1"/>
    <property type="molecule type" value="Genomic_DNA"/>
</dbReference>
<reference evidence="1 2" key="1">
    <citation type="submission" date="2013-10" db="EMBL/GenBank/DDBJ databases">
        <authorList>
            <person name="Wang G."/>
            <person name="Zhuang W."/>
        </authorList>
    </citation>
    <scope>NUCLEOTIDE SEQUENCE [LARGE SCALE GENOMIC DNA]</scope>
    <source>
        <strain evidence="1 2">DSM 20118</strain>
    </source>
</reference>
<dbReference type="Gene3D" id="3.10.20.30">
    <property type="match status" value="1"/>
</dbReference>
<sequence length="78" mass="8074">MPLVRYFAGAAEAAGTESEELAGTSVGELRTRMLAAHGDELAQVLGRCSVLVDGVRSDDDAVVRESDVVDVLPPFAGG</sequence>
<dbReference type="OrthoDB" id="4331766at2"/>
<evidence type="ECO:0008006" key="3">
    <source>
        <dbReference type="Google" id="ProtNLM"/>
    </source>
</evidence>
<dbReference type="Proteomes" id="UP000029833">
    <property type="component" value="Unassembled WGS sequence"/>
</dbReference>
<dbReference type="SUPFAM" id="SSF54285">
    <property type="entry name" value="MoaD/ThiS"/>
    <property type="match status" value="1"/>
</dbReference>
<organism evidence="1 2">
    <name type="scientific">Cellulomonas cellasea DSM 20118</name>
    <dbReference type="NCBI Taxonomy" id="1408250"/>
    <lineage>
        <taxon>Bacteria</taxon>
        <taxon>Bacillati</taxon>
        <taxon>Actinomycetota</taxon>
        <taxon>Actinomycetes</taxon>
        <taxon>Micrococcales</taxon>
        <taxon>Cellulomonadaceae</taxon>
        <taxon>Cellulomonas</taxon>
    </lineage>
</organism>
<accession>A0A0A0B8Y7</accession>
<name>A0A0A0B8Y7_9CELL</name>
<keyword evidence="2" id="KW-1185">Reference proteome</keyword>
<dbReference type="Pfam" id="PF02597">
    <property type="entry name" value="ThiS"/>
    <property type="match status" value="1"/>
</dbReference>
<dbReference type="InterPro" id="IPR012675">
    <property type="entry name" value="Beta-grasp_dom_sf"/>
</dbReference>
<evidence type="ECO:0000313" key="1">
    <source>
        <dbReference type="EMBL" id="KGM02264.1"/>
    </source>
</evidence>
<dbReference type="AlphaFoldDB" id="A0A0A0B8Y7"/>
<gene>
    <name evidence="1" type="ORF">Q760_14515</name>
</gene>
<protein>
    <recommendedName>
        <fullName evidence="3">Molybdenum cofactor biosynthesis protein MoaD</fullName>
    </recommendedName>
</protein>
<proteinExistence type="predicted"/>
<dbReference type="InterPro" id="IPR016155">
    <property type="entry name" value="Mopterin_synth/thiamin_S_b"/>
</dbReference>
<comment type="caution">
    <text evidence="1">The sequence shown here is derived from an EMBL/GenBank/DDBJ whole genome shotgun (WGS) entry which is preliminary data.</text>
</comment>